<dbReference type="InterPro" id="IPR000640">
    <property type="entry name" value="EFG_V-like"/>
</dbReference>
<feature type="binding site" evidence="6">
    <location>
        <begin position="64"/>
        <end position="71"/>
    </location>
    <ligand>
        <name>GTP</name>
        <dbReference type="ChEBI" id="CHEBI:37565"/>
    </ligand>
</feature>
<dbReference type="PROSITE" id="PS00301">
    <property type="entry name" value="G_TR_1"/>
    <property type="match status" value="1"/>
</dbReference>
<dbReference type="InterPro" id="IPR005225">
    <property type="entry name" value="Small_GTP-bd"/>
</dbReference>
<dbReference type="RefSeq" id="XP_064689813.1">
    <property type="nucleotide sequence ID" value="XM_064842623.1"/>
</dbReference>
<dbReference type="InterPro" id="IPR000795">
    <property type="entry name" value="T_Tr_GTP-bd_dom"/>
</dbReference>
<dbReference type="InterPro" id="IPR027417">
    <property type="entry name" value="P-loop_NTPase"/>
</dbReference>
<evidence type="ECO:0000256" key="4">
    <source>
        <dbReference type="ARBA" id="ARBA00023134"/>
    </source>
</evidence>
<dbReference type="NCBIfam" id="TIGR00231">
    <property type="entry name" value="small_GTP"/>
    <property type="match status" value="1"/>
</dbReference>
<dbReference type="InterPro" id="IPR053905">
    <property type="entry name" value="EF-G-like_DII"/>
</dbReference>
<dbReference type="Pfam" id="PF00009">
    <property type="entry name" value="GTP_EFTU"/>
    <property type="match status" value="1"/>
</dbReference>
<dbReference type="GO" id="GO:0032543">
    <property type="term" value="P:mitochondrial translation"/>
    <property type="evidence" value="ECO:0007669"/>
    <property type="project" value="UniProtKB-UniRule"/>
</dbReference>
<dbReference type="PRINTS" id="PR00315">
    <property type="entry name" value="ELONGATNFCT"/>
</dbReference>
<dbReference type="InterPro" id="IPR030851">
    <property type="entry name" value="EFG2"/>
</dbReference>
<comment type="function">
    <text evidence="5">Catalyzes the GTP-dependent ribosomal translocation step during translation elongation. During this step, the ribosome changes from the pre-translocational (PRE) to the post-translocational (POST) state as the newly formed A-site-bound peptidyl-tRNA and P-site-bound deacylated tRNA move to the P and E sites, respectively. Catalyzes the coordinated movement of the two tRNA molecules, the mRNA and conformational changes in the ribosome.</text>
</comment>
<name>A0AAE0TQM4_9PEZI</name>
<feature type="domain" description="Tr-type G" evidence="7">
    <location>
        <begin position="55"/>
        <end position="365"/>
    </location>
</feature>
<dbReference type="FunFam" id="3.40.50.300:FF:000514">
    <property type="entry name" value="Ribosome-releasing factor 2, mitochondrial"/>
    <property type="match status" value="1"/>
</dbReference>
<dbReference type="SUPFAM" id="SSF54980">
    <property type="entry name" value="EF-G C-terminal domain-like"/>
    <property type="match status" value="2"/>
</dbReference>
<dbReference type="GeneID" id="89967182"/>
<protein>
    <recommendedName>
        <fullName evidence="6">Ribosome-releasing factor 2, mitochondrial</fullName>
        <shortName evidence="6">RRF2mt</shortName>
    </recommendedName>
    <alternativeName>
        <fullName evidence="6">Elongation factor G 2, mitochondrial</fullName>
        <shortName evidence="6">EF-G2mt</shortName>
        <shortName evidence="6">mEF-G 2</shortName>
    </alternativeName>
</protein>
<organism evidence="8 9">
    <name type="scientific">Recurvomyces mirabilis</name>
    <dbReference type="NCBI Taxonomy" id="574656"/>
    <lineage>
        <taxon>Eukaryota</taxon>
        <taxon>Fungi</taxon>
        <taxon>Dikarya</taxon>
        <taxon>Ascomycota</taxon>
        <taxon>Pezizomycotina</taxon>
        <taxon>Dothideomycetes</taxon>
        <taxon>Dothideomycetidae</taxon>
        <taxon>Mycosphaerellales</taxon>
        <taxon>Teratosphaeriaceae</taxon>
        <taxon>Recurvomyces</taxon>
    </lineage>
</organism>
<proteinExistence type="inferred from homology"/>
<dbReference type="FunFam" id="3.30.70.870:FF:000007">
    <property type="entry name" value="Ribosome-releasing factor 2, mitochondrial"/>
    <property type="match status" value="1"/>
</dbReference>
<dbReference type="GO" id="GO:0005525">
    <property type="term" value="F:GTP binding"/>
    <property type="evidence" value="ECO:0007669"/>
    <property type="project" value="UniProtKB-UniRule"/>
</dbReference>
<evidence type="ECO:0000256" key="6">
    <source>
        <dbReference type="HAMAP-Rule" id="MF_03059"/>
    </source>
</evidence>
<dbReference type="PROSITE" id="PS51722">
    <property type="entry name" value="G_TR_2"/>
    <property type="match status" value="1"/>
</dbReference>
<dbReference type="Proteomes" id="UP001274830">
    <property type="component" value="Unassembled WGS sequence"/>
</dbReference>
<accession>A0AAE0TQM4</accession>
<comment type="function">
    <text evidence="6">Mitochondrial GTPase that mediates the disassembly of ribosomes from messenger RNA at the termination of mitochondrial protein biosynthesis. Not involved in the GTP-dependent ribosomal translocation step during translation elongation.</text>
</comment>
<dbReference type="EMBL" id="JAUTXT010000037">
    <property type="protein sequence ID" value="KAK3671962.1"/>
    <property type="molecule type" value="Genomic_DNA"/>
</dbReference>
<dbReference type="Gene3D" id="3.30.70.240">
    <property type="match status" value="1"/>
</dbReference>
<keyword evidence="2 6" id="KW-0648">Protein biosynthesis</keyword>
<dbReference type="Gene3D" id="3.40.50.300">
    <property type="entry name" value="P-loop containing nucleotide triphosphate hydrolases"/>
    <property type="match status" value="1"/>
</dbReference>
<dbReference type="InterPro" id="IPR035649">
    <property type="entry name" value="EFG_V"/>
</dbReference>
<dbReference type="GO" id="GO:0003924">
    <property type="term" value="F:GTPase activity"/>
    <property type="evidence" value="ECO:0007669"/>
    <property type="project" value="UniProtKB-UniRule"/>
</dbReference>
<feature type="binding site" evidence="6">
    <location>
        <begin position="149"/>
        <end position="153"/>
    </location>
    <ligand>
        <name>GTP</name>
        <dbReference type="ChEBI" id="CHEBI:37565"/>
    </ligand>
</feature>
<dbReference type="Pfam" id="PF14492">
    <property type="entry name" value="EFG_III"/>
    <property type="match status" value="1"/>
</dbReference>
<sequence length="910" mass="97905">MVLRCITRKHYGLVASRYISQNAATTRHITTSSHLNAAPTAGHEAAKTATATAISKTRNIGIIAHIDAGKTTTTERMLYYSGYSRRIGDVDEGSTVTDFLPAERARGITIQSAAISFTWPPSGANPWLPKERTDPKALSATPCNINLIDTPGHADFTFEVLRSLRVLDGAVCILDGVAGVEAQTEKVWLQAQKYQIPRIVFVNKLDREGAAFGRTVREVGARLGVWPAVCGVPWWSEVGRLRGVGDVVGLRGLGYAEGGDGKEVDVLCLQQLEMEDAGLAAELKKARIALVELLSEHDDVMVEKFLEAHEDHLAISAAEITASLRRCVVNQHPQRVVPVFAGASFRNTGVQPLLDAVVDLLPNPEERPDPEIKLGPETRGGLAAFLSGKLDTVITTEQTKPSSKAISKDKANLALQNLEACALAFKVVSDPRRGVLVYIRVYSGTLARNAPLWNTILQNTERAQRLLKMYANDAVDVENIPAGQIGVIPGLKFARTGDTLVSYTGAHPKNGPPAPVNRMQLRPINVPPPVFFVSVEPSSLAEEKNLREALELLLREDPSLHVSVDEESGQTHLAGMGELHLEIARDRLVGDLKAKVRIGGIEIGYRESVTVPSGEVTEVFERDVGGRWSKAAATASVEPAVEDGMSEAVGKQRHVFELADRNRLVITTPTLNADGTSTSEDHPSLPEDLPLNTVLHHALQTGTSAACARGPVHNYPVHSTQINLTFNPAEHIFPSTTPAALSSATRLAVQSALRSSAKINETVMMEPVMMVTISVNEESLGSVVHDISSARGGSVISLSSEDSSDTAATSTSSIARIDIDPSKIYAPPDPFAGGHATSTSSSSNSVLLGNANGTRQIVARVPLKEMVGYLRHLRSLTGGRGTFTMVVDRFERMSGQRQRAVLQRLGGDYG</sequence>
<dbReference type="InterPro" id="IPR009000">
    <property type="entry name" value="Transl_B-barrel_sf"/>
</dbReference>
<dbReference type="SUPFAM" id="SSF54211">
    <property type="entry name" value="Ribosomal protein S5 domain 2-like"/>
    <property type="match status" value="1"/>
</dbReference>
<dbReference type="InterPro" id="IPR041095">
    <property type="entry name" value="EFG_II"/>
</dbReference>
<reference evidence="8" key="1">
    <citation type="submission" date="2023-07" db="EMBL/GenBank/DDBJ databases">
        <title>Black Yeasts Isolated from many extreme environments.</title>
        <authorList>
            <person name="Coleine C."/>
            <person name="Stajich J.E."/>
            <person name="Selbmann L."/>
        </authorList>
    </citation>
    <scope>NUCLEOTIDE SEQUENCE</scope>
    <source>
        <strain evidence="8">CCFEE 5485</strain>
    </source>
</reference>
<dbReference type="Gene3D" id="3.30.70.870">
    <property type="entry name" value="Elongation Factor G (Translational Gtpase), domain 3"/>
    <property type="match status" value="1"/>
</dbReference>
<keyword evidence="3 6" id="KW-0496">Mitochondrion</keyword>
<dbReference type="CDD" id="cd01886">
    <property type="entry name" value="EF-G"/>
    <property type="match status" value="1"/>
</dbReference>
<evidence type="ECO:0000256" key="2">
    <source>
        <dbReference type="ARBA" id="ARBA00022917"/>
    </source>
</evidence>
<evidence type="ECO:0000313" key="8">
    <source>
        <dbReference type="EMBL" id="KAK3671962.1"/>
    </source>
</evidence>
<dbReference type="InterPro" id="IPR020568">
    <property type="entry name" value="Ribosomal_Su5_D2-typ_SF"/>
</dbReference>
<dbReference type="InterPro" id="IPR031157">
    <property type="entry name" value="G_TR_CS"/>
</dbReference>
<keyword evidence="4 6" id="KW-0342">GTP-binding</keyword>
<dbReference type="GO" id="GO:0032790">
    <property type="term" value="P:ribosome disassembly"/>
    <property type="evidence" value="ECO:0007669"/>
    <property type="project" value="UniProtKB-UniRule"/>
</dbReference>
<evidence type="ECO:0000256" key="1">
    <source>
        <dbReference type="ARBA" id="ARBA00022741"/>
    </source>
</evidence>
<dbReference type="SMART" id="SM00838">
    <property type="entry name" value="EFG_C"/>
    <property type="match status" value="1"/>
</dbReference>
<keyword evidence="1 6" id="KW-0547">Nucleotide-binding</keyword>
<dbReference type="AlphaFoldDB" id="A0AAE0TQM4"/>
<dbReference type="Pfam" id="PF00679">
    <property type="entry name" value="EFG_C"/>
    <property type="match status" value="1"/>
</dbReference>
<dbReference type="PANTHER" id="PTHR43261:SF1">
    <property type="entry name" value="RIBOSOME-RELEASING FACTOR 2, MITOCHONDRIAL"/>
    <property type="match status" value="1"/>
</dbReference>
<dbReference type="Gene3D" id="2.40.30.10">
    <property type="entry name" value="Translation factors"/>
    <property type="match status" value="1"/>
</dbReference>
<keyword evidence="9" id="KW-1185">Reference proteome</keyword>
<evidence type="ECO:0000256" key="3">
    <source>
        <dbReference type="ARBA" id="ARBA00023128"/>
    </source>
</evidence>
<comment type="subcellular location">
    <subcellularLocation>
        <location evidence="6">Mitochondrion</location>
    </subcellularLocation>
</comment>
<feature type="binding site" evidence="6">
    <location>
        <begin position="203"/>
        <end position="206"/>
    </location>
    <ligand>
        <name>GTP</name>
        <dbReference type="ChEBI" id="CHEBI:37565"/>
    </ligand>
</feature>
<evidence type="ECO:0000259" key="7">
    <source>
        <dbReference type="PROSITE" id="PS51722"/>
    </source>
</evidence>
<dbReference type="GO" id="GO:0005759">
    <property type="term" value="C:mitochondrial matrix"/>
    <property type="evidence" value="ECO:0007669"/>
    <property type="project" value="UniProtKB-ARBA"/>
</dbReference>
<evidence type="ECO:0000313" key="9">
    <source>
        <dbReference type="Proteomes" id="UP001274830"/>
    </source>
</evidence>
<comment type="caution">
    <text evidence="8">The sequence shown here is derived from an EMBL/GenBank/DDBJ whole genome shotgun (WGS) entry which is preliminary data.</text>
</comment>
<evidence type="ECO:0000256" key="5">
    <source>
        <dbReference type="ARBA" id="ARBA00024731"/>
    </source>
</evidence>
<comment type="similarity">
    <text evidence="6">Belongs to the TRAFAC class translation factor GTPase superfamily. Classic translation factor GTPase family. EF-G/EF-2 subfamily.</text>
</comment>
<dbReference type="FunFam" id="2.40.30.10:FF:000106">
    <property type="entry name" value="Ribosome-releasing factor 2, mitochondrial"/>
    <property type="match status" value="1"/>
</dbReference>
<gene>
    <name evidence="6 8" type="primary">MEF2</name>
    <name evidence="8" type="ORF">LTR78_008137</name>
</gene>
<dbReference type="Pfam" id="PF22042">
    <property type="entry name" value="EF-G_D2"/>
    <property type="match status" value="1"/>
</dbReference>
<dbReference type="SUPFAM" id="SSF50447">
    <property type="entry name" value="Translation proteins"/>
    <property type="match status" value="1"/>
</dbReference>
<dbReference type="PANTHER" id="PTHR43261">
    <property type="entry name" value="TRANSLATION ELONGATION FACTOR G-RELATED"/>
    <property type="match status" value="1"/>
</dbReference>
<dbReference type="CDD" id="cd03713">
    <property type="entry name" value="EFG_mtEFG_C"/>
    <property type="match status" value="1"/>
</dbReference>
<dbReference type="InterPro" id="IPR035647">
    <property type="entry name" value="EFG_III/V"/>
</dbReference>
<dbReference type="SUPFAM" id="SSF52540">
    <property type="entry name" value="P-loop containing nucleoside triphosphate hydrolases"/>
    <property type="match status" value="1"/>
</dbReference>
<dbReference type="HAMAP" id="MF_03059">
    <property type="entry name" value="mEF_G_2"/>
    <property type="match status" value="1"/>
</dbReference>